<dbReference type="Proteomes" id="UP000887565">
    <property type="component" value="Unplaced"/>
</dbReference>
<dbReference type="WBParaSite" id="nRc.2.0.1.t33207-RA">
    <property type="protein sequence ID" value="nRc.2.0.1.t33207-RA"/>
    <property type="gene ID" value="nRc.2.0.1.g33207"/>
</dbReference>
<organism evidence="1 2">
    <name type="scientific">Romanomermis culicivorax</name>
    <name type="common">Nematode worm</name>
    <dbReference type="NCBI Taxonomy" id="13658"/>
    <lineage>
        <taxon>Eukaryota</taxon>
        <taxon>Metazoa</taxon>
        <taxon>Ecdysozoa</taxon>
        <taxon>Nematoda</taxon>
        <taxon>Enoplea</taxon>
        <taxon>Dorylaimia</taxon>
        <taxon>Mermithida</taxon>
        <taxon>Mermithoidea</taxon>
        <taxon>Mermithidae</taxon>
        <taxon>Romanomermis</taxon>
    </lineage>
</organism>
<keyword evidence="1" id="KW-1185">Reference proteome</keyword>
<name>A0A915K5R8_ROMCU</name>
<reference evidence="2" key="1">
    <citation type="submission" date="2022-11" db="UniProtKB">
        <authorList>
            <consortium name="WormBaseParasite"/>
        </authorList>
    </citation>
    <scope>IDENTIFICATION</scope>
</reference>
<sequence>MVKCDDELCLVGVPGQGGVDVSGLSVKHHFSRFKLNHSPVIMIPVIQNLQGVSLIFPEQNFDGVSIQRPIGYVQGHQVAGQIGHVRLEFGERLLTFLADVRF</sequence>
<evidence type="ECO:0000313" key="2">
    <source>
        <dbReference type="WBParaSite" id="nRc.2.0.1.t33207-RA"/>
    </source>
</evidence>
<protein>
    <submittedName>
        <fullName evidence="2">Uncharacterized protein</fullName>
    </submittedName>
</protein>
<accession>A0A915K5R8</accession>
<evidence type="ECO:0000313" key="1">
    <source>
        <dbReference type="Proteomes" id="UP000887565"/>
    </source>
</evidence>
<dbReference type="AlphaFoldDB" id="A0A915K5R8"/>
<proteinExistence type="predicted"/>